<evidence type="ECO:0000313" key="2">
    <source>
        <dbReference type="Proteomes" id="UP000184206"/>
    </source>
</evidence>
<evidence type="ECO:0000313" key="1">
    <source>
        <dbReference type="EMBL" id="SHM01727.1"/>
    </source>
</evidence>
<reference evidence="1 2" key="1">
    <citation type="submission" date="2016-11" db="EMBL/GenBank/DDBJ databases">
        <authorList>
            <person name="Jaros S."/>
            <person name="Januszkiewicz K."/>
            <person name="Wedrychowicz H."/>
        </authorList>
    </citation>
    <scope>NUCLEOTIDE SEQUENCE [LARGE SCALE GENOMIC DNA]</scope>
    <source>
        <strain evidence="1 2">DSM 16010</strain>
    </source>
</reference>
<sequence length="184" mass="20883">MARSSKNLMQQVSRQNDTFRHLLKKSGSGIDVYSCLVFINPAQMIYSLPYGRNILTASSLGKFLDRVIRDNRHSYGDLKAFLESRRLAKSMYDGAVTVGLDELRGGVFCEDCYGEMKRVNRKQFACTDCDAVLDLLGAAQRLVNELRMLNDSWPIDSGVISNYSGRQISSSYIRRQKQLGHLHY</sequence>
<dbReference type="OrthoDB" id="2387294at2"/>
<dbReference type="AlphaFoldDB" id="A0A1M7FDI0"/>
<gene>
    <name evidence="1" type="ORF">SAMN02745189_01407</name>
</gene>
<protein>
    <submittedName>
        <fullName evidence="1">Uncharacterized protein</fullName>
    </submittedName>
</protein>
<name>A0A1M7FDI0_9BACL</name>
<organism evidence="1 2">
    <name type="scientific">Lacicoccus alkaliphilus DSM 16010</name>
    <dbReference type="NCBI Taxonomy" id="1123231"/>
    <lineage>
        <taxon>Bacteria</taxon>
        <taxon>Bacillati</taxon>
        <taxon>Bacillota</taxon>
        <taxon>Bacilli</taxon>
        <taxon>Bacillales</taxon>
        <taxon>Salinicoccaceae</taxon>
        <taxon>Lacicoccus</taxon>
    </lineage>
</organism>
<keyword evidence="2" id="KW-1185">Reference proteome</keyword>
<accession>A0A1M7FDI0</accession>
<dbReference type="Proteomes" id="UP000184206">
    <property type="component" value="Unassembled WGS sequence"/>
</dbReference>
<proteinExistence type="predicted"/>
<dbReference type="EMBL" id="FRCF01000004">
    <property type="protein sequence ID" value="SHM01727.1"/>
    <property type="molecule type" value="Genomic_DNA"/>
</dbReference>
<dbReference type="RefSeq" id="WP_143146104.1">
    <property type="nucleotide sequence ID" value="NZ_FRCF01000004.1"/>
</dbReference>
<dbReference type="STRING" id="1123231.SAMN02745189_01407"/>